<evidence type="ECO:0000256" key="4">
    <source>
        <dbReference type="ARBA" id="ARBA00022825"/>
    </source>
</evidence>
<dbReference type="PANTHER" id="PTHR32060:SF30">
    <property type="entry name" value="CARBOXY-TERMINAL PROCESSING PROTEASE CTPA"/>
    <property type="match status" value="1"/>
</dbReference>
<dbReference type="InterPro" id="IPR029045">
    <property type="entry name" value="ClpP/crotonase-like_dom_sf"/>
</dbReference>
<dbReference type="InterPro" id="IPR001478">
    <property type="entry name" value="PDZ"/>
</dbReference>
<evidence type="ECO:0000256" key="3">
    <source>
        <dbReference type="ARBA" id="ARBA00022801"/>
    </source>
</evidence>
<evidence type="ECO:0000259" key="6">
    <source>
        <dbReference type="PROSITE" id="PS50106"/>
    </source>
</evidence>
<accession>A0ABV5DE24</accession>
<dbReference type="SMART" id="SM00228">
    <property type="entry name" value="PDZ"/>
    <property type="match status" value="1"/>
</dbReference>
<evidence type="ECO:0000313" key="8">
    <source>
        <dbReference type="Proteomes" id="UP001585018"/>
    </source>
</evidence>
<feature type="region of interest" description="Disordered" evidence="5">
    <location>
        <begin position="35"/>
        <end position="86"/>
    </location>
</feature>
<dbReference type="Pfam" id="PF03572">
    <property type="entry name" value="Peptidase_S41"/>
    <property type="match status" value="1"/>
</dbReference>
<feature type="domain" description="PDZ" evidence="6">
    <location>
        <begin position="98"/>
        <end position="167"/>
    </location>
</feature>
<dbReference type="SUPFAM" id="SSF50156">
    <property type="entry name" value="PDZ domain-like"/>
    <property type="match status" value="1"/>
</dbReference>
<evidence type="ECO:0000256" key="5">
    <source>
        <dbReference type="SAM" id="MobiDB-lite"/>
    </source>
</evidence>
<evidence type="ECO:0000256" key="1">
    <source>
        <dbReference type="ARBA" id="ARBA00009179"/>
    </source>
</evidence>
<dbReference type="InterPro" id="IPR041489">
    <property type="entry name" value="PDZ_6"/>
</dbReference>
<dbReference type="Gene3D" id="2.30.42.10">
    <property type="match status" value="1"/>
</dbReference>
<name>A0ABV5DE24_9ACTN</name>
<dbReference type="Gene3D" id="3.30.750.44">
    <property type="match status" value="1"/>
</dbReference>
<dbReference type="InterPro" id="IPR036034">
    <property type="entry name" value="PDZ_sf"/>
</dbReference>
<keyword evidence="4" id="KW-0720">Serine protease</keyword>
<dbReference type="PROSITE" id="PS50106">
    <property type="entry name" value="PDZ"/>
    <property type="match status" value="1"/>
</dbReference>
<sequence>MSGRDLFCQPRRVRHGAALALVFASVLVAGGVTGSLPGTGPEPEPDAARPAAPAGRHDEVARAAAEALADGKSPEEAAERAVSRSGDRWGAVYSHGEYEELEEALDGRYTGVGLSARRESDGRIEVTGVRTGSPAADAGIREGDRLRSVDGERVDGRPVTEVVAILRGDAEEEPAGTSVRLGLERGTRAWSETVRRASLSTDPVTVRTLATGDTVIRVLSFSKGVGAQVRDAVRRLPSGTGVVLDLRGNSGGLVSEAVTAASAFLDGGLVATYDVDGDQRALHAESGGETTRPLVALVDGGTMSAAELLTGALQDRGRAVVIGSRTFGKGSVQMPSRLPGGSVAELTVGHYRTPAGRGVDGRGITPDLEVDPAKPAALERARTVLSGLGPTA</sequence>
<keyword evidence="2" id="KW-0645">Protease</keyword>
<dbReference type="Proteomes" id="UP001585018">
    <property type="component" value="Unassembled WGS sequence"/>
</dbReference>
<evidence type="ECO:0000256" key="2">
    <source>
        <dbReference type="ARBA" id="ARBA00022670"/>
    </source>
</evidence>
<dbReference type="Gene3D" id="3.90.226.10">
    <property type="entry name" value="2-enoyl-CoA Hydratase, Chain A, domain 1"/>
    <property type="match status" value="1"/>
</dbReference>
<organism evidence="7 8">
    <name type="scientific">Streptomyces parvulus</name>
    <dbReference type="NCBI Taxonomy" id="146923"/>
    <lineage>
        <taxon>Bacteria</taxon>
        <taxon>Bacillati</taxon>
        <taxon>Actinomycetota</taxon>
        <taxon>Actinomycetes</taxon>
        <taxon>Kitasatosporales</taxon>
        <taxon>Streptomycetaceae</taxon>
        <taxon>Streptomyces</taxon>
    </lineage>
</organism>
<dbReference type="SUPFAM" id="SSF52096">
    <property type="entry name" value="ClpP/crotonase"/>
    <property type="match status" value="1"/>
</dbReference>
<reference evidence="7 8" key="1">
    <citation type="submission" date="2024-01" db="EMBL/GenBank/DDBJ databases">
        <title>Genome mining of biosynthetic gene clusters to explore secondary metabolites of Streptomyces sp.</title>
        <authorList>
            <person name="Baig A."/>
            <person name="Ajitkumar Shintre N."/>
            <person name="Kumar H."/>
            <person name="Anbarasu A."/>
            <person name="Ramaiah S."/>
        </authorList>
    </citation>
    <scope>NUCLEOTIDE SEQUENCE [LARGE SCALE GENOMIC DNA]</scope>
    <source>
        <strain evidence="7 8">A03</strain>
    </source>
</reference>
<keyword evidence="8" id="KW-1185">Reference proteome</keyword>
<dbReference type="SMART" id="SM00245">
    <property type="entry name" value="TSPc"/>
    <property type="match status" value="1"/>
</dbReference>
<proteinExistence type="inferred from homology"/>
<dbReference type="RefSeq" id="WP_189397624.1">
    <property type="nucleotide sequence ID" value="NZ_BMRX01000005.1"/>
</dbReference>
<feature type="compositionally biased region" description="Basic and acidic residues" evidence="5">
    <location>
        <begin position="72"/>
        <end position="86"/>
    </location>
</feature>
<comment type="caution">
    <text evidence="7">The sequence shown here is derived from an EMBL/GenBank/DDBJ whole genome shotgun (WGS) entry which is preliminary data.</text>
</comment>
<dbReference type="Pfam" id="PF17820">
    <property type="entry name" value="PDZ_6"/>
    <property type="match status" value="1"/>
</dbReference>
<dbReference type="GeneID" id="91305771"/>
<keyword evidence="3" id="KW-0378">Hydrolase</keyword>
<dbReference type="CDD" id="cd07560">
    <property type="entry name" value="Peptidase_S41_CPP"/>
    <property type="match status" value="1"/>
</dbReference>
<dbReference type="PANTHER" id="PTHR32060">
    <property type="entry name" value="TAIL-SPECIFIC PROTEASE"/>
    <property type="match status" value="1"/>
</dbReference>
<protein>
    <submittedName>
        <fullName evidence="7">S41 family peptidase</fullName>
    </submittedName>
</protein>
<dbReference type="InterPro" id="IPR004447">
    <property type="entry name" value="Peptidase_S41A"/>
</dbReference>
<comment type="similarity">
    <text evidence="1">Belongs to the peptidase S41A family.</text>
</comment>
<dbReference type="EMBL" id="JAYMRR010000009">
    <property type="protein sequence ID" value="MFB8750968.1"/>
    <property type="molecule type" value="Genomic_DNA"/>
</dbReference>
<evidence type="ECO:0000313" key="7">
    <source>
        <dbReference type="EMBL" id="MFB8750968.1"/>
    </source>
</evidence>
<dbReference type="InterPro" id="IPR005151">
    <property type="entry name" value="Tail-specific_protease"/>
</dbReference>
<gene>
    <name evidence="7" type="ORF">VSS30_19410</name>
</gene>